<protein>
    <submittedName>
        <fullName evidence="2">Uncharacterized protein</fullName>
    </submittedName>
</protein>
<name>A0A3N4HZ49_ASCIM</name>
<proteinExistence type="predicted"/>
<dbReference type="AlphaFoldDB" id="A0A3N4HZ49"/>
<feature type="region of interest" description="Disordered" evidence="1">
    <location>
        <begin position="19"/>
        <end position="66"/>
    </location>
</feature>
<feature type="region of interest" description="Disordered" evidence="1">
    <location>
        <begin position="461"/>
        <end position="480"/>
    </location>
</feature>
<dbReference type="EMBL" id="ML119703">
    <property type="protein sequence ID" value="RPA79112.1"/>
    <property type="molecule type" value="Genomic_DNA"/>
</dbReference>
<evidence type="ECO:0000313" key="3">
    <source>
        <dbReference type="Proteomes" id="UP000275078"/>
    </source>
</evidence>
<organism evidence="2 3">
    <name type="scientific">Ascobolus immersus RN42</name>
    <dbReference type="NCBI Taxonomy" id="1160509"/>
    <lineage>
        <taxon>Eukaryota</taxon>
        <taxon>Fungi</taxon>
        <taxon>Dikarya</taxon>
        <taxon>Ascomycota</taxon>
        <taxon>Pezizomycotina</taxon>
        <taxon>Pezizomycetes</taxon>
        <taxon>Pezizales</taxon>
        <taxon>Ascobolaceae</taxon>
        <taxon>Ascobolus</taxon>
    </lineage>
</organism>
<reference evidence="2 3" key="1">
    <citation type="journal article" date="2018" name="Nat. Ecol. Evol.">
        <title>Pezizomycetes genomes reveal the molecular basis of ectomycorrhizal truffle lifestyle.</title>
        <authorList>
            <person name="Murat C."/>
            <person name="Payen T."/>
            <person name="Noel B."/>
            <person name="Kuo A."/>
            <person name="Morin E."/>
            <person name="Chen J."/>
            <person name="Kohler A."/>
            <person name="Krizsan K."/>
            <person name="Balestrini R."/>
            <person name="Da Silva C."/>
            <person name="Montanini B."/>
            <person name="Hainaut M."/>
            <person name="Levati E."/>
            <person name="Barry K.W."/>
            <person name="Belfiori B."/>
            <person name="Cichocki N."/>
            <person name="Clum A."/>
            <person name="Dockter R.B."/>
            <person name="Fauchery L."/>
            <person name="Guy J."/>
            <person name="Iotti M."/>
            <person name="Le Tacon F."/>
            <person name="Lindquist E.A."/>
            <person name="Lipzen A."/>
            <person name="Malagnac F."/>
            <person name="Mello A."/>
            <person name="Molinier V."/>
            <person name="Miyauchi S."/>
            <person name="Poulain J."/>
            <person name="Riccioni C."/>
            <person name="Rubini A."/>
            <person name="Sitrit Y."/>
            <person name="Splivallo R."/>
            <person name="Traeger S."/>
            <person name="Wang M."/>
            <person name="Zifcakova L."/>
            <person name="Wipf D."/>
            <person name="Zambonelli A."/>
            <person name="Paolocci F."/>
            <person name="Nowrousian M."/>
            <person name="Ottonello S."/>
            <person name="Baldrian P."/>
            <person name="Spatafora J.W."/>
            <person name="Henrissat B."/>
            <person name="Nagy L.G."/>
            <person name="Aury J.M."/>
            <person name="Wincker P."/>
            <person name="Grigoriev I.V."/>
            <person name="Bonfante P."/>
            <person name="Martin F.M."/>
        </authorList>
    </citation>
    <scope>NUCLEOTIDE SEQUENCE [LARGE SCALE GENOMIC DNA]</scope>
    <source>
        <strain evidence="2 3">RN42</strain>
    </source>
</reference>
<evidence type="ECO:0000313" key="2">
    <source>
        <dbReference type="EMBL" id="RPA79112.1"/>
    </source>
</evidence>
<gene>
    <name evidence="2" type="ORF">BJ508DRAFT_377920</name>
</gene>
<dbReference type="Proteomes" id="UP000275078">
    <property type="component" value="Unassembled WGS sequence"/>
</dbReference>
<keyword evidence="3" id="KW-1185">Reference proteome</keyword>
<sequence length="655" mass="73005">MSTPPSGFTEKDLEDKLQKLGLEEKSQRRPAFQAPSVTTSRSHHISSPQTLLNTPRASGTSFDVEDMTSGTGLRAIKEVADIPFSLWDPETFRSRPPSTEEWDILEATVGVIEFGFPFLRVQSLPPGALDTQVWKAAGCILTTEELTDIHPMKKDPFRSFSGNPWELIDQAADYLHQRLDKEGYDATGISVEFMCSCIIVDFPSEQPLSREHLPKSFGGYNVGYMVMGRTSSRELSSALSIVPSMVTYNPVLHSGDRISSNSGVLSSLGAAIRHNNGDYRIMVAAHGFTHLNDDIYSYDKAGPHIGVIRQFFLHSDVALMEPAESFDFDTQRYFDSPKISHPAGEIVPHKDIHPMDNVECWSTFSGPCSFSVFSLMVKVVEVSPTTQFIALNRSFSMYGGVDQELQPSMCGCPIVRELSHDLVGQFRFQSKSDPRYCYAEPVSFLSGLGWRCAAWDEDSEGSESTHSSKRSLVHPSSGPRLSSINCSHSLPYQFVFRDETSFRESDADFPNEQRRAGAGFVYARRLVPIGHVSDETIGYTGRTNCAAYVLPPGSVRDRRSVRKGRAEKAGRRLYMVGKASGRICLTQAGVVWLADILALDPRNLLSTELCTKHFNHQRPRPNQHLLHLLITHHSSLITASPEARHNRNDVMMYEV</sequence>
<feature type="compositionally biased region" description="Polar residues" evidence="1">
    <location>
        <begin position="35"/>
        <end position="61"/>
    </location>
</feature>
<accession>A0A3N4HZ49</accession>
<evidence type="ECO:0000256" key="1">
    <source>
        <dbReference type="SAM" id="MobiDB-lite"/>
    </source>
</evidence>